<dbReference type="InterPro" id="IPR013424">
    <property type="entry name" value="Ice-binding_C"/>
</dbReference>
<dbReference type="Proteomes" id="UP001216907">
    <property type="component" value="Unassembled WGS sequence"/>
</dbReference>
<feature type="chain" id="PRO_5046548183" evidence="1">
    <location>
        <begin position="21"/>
        <end position="184"/>
    </location>
</feature>
<accession>A0ABT6FHB4</accession>
<feature type="signal peptide" evidence="1">
    <location>
        <begin position="1"/>
        <end position="20"/>
    </location>
</feature>
<keyword evidence="4" id="KW-1185">Reference proteome</keyword>
<dbReference type="Pfam" id="PF07589">
    <property type="entry name" value="PEP-CTERM"/>
    <property type="match status" value="1"/>
</dbReference>
<evidence type="ECO:0000313" key="4">
    <source>
        <dbReference type="Proteomes" id="UP001216907"/>
    </source>
</evidence>
<dbReference type="SMART" id="SM00754">
    <property type="entry name" value="CHRD"/>
    <property type="match status" value="1"/>
</dbReference>
<protein>
    <submittedName>
        <fullName evidence="3">CHRD domain-containing protein</fullName>
    </submittedName>
</protein>
<dbReference type="Pfam" id="PF07452">
    <property type="entry name" value="CHRD"/>
    <property type="match status" value="1"/>
</dbReference>
<dbReference type="PROSITE" id="PS50933">
    <property type="entry name" value="CHRD"/>
    <property type="match status" value="1"/>
</dbReference>
<comment type="caution">
    <text evidence="3">The sequence shown here is derived from an EMBL/GenBank/DDBJ whole genome shotgun (WGS) entry which is preliminary data.</text>
</comment>
<dbReference type="InterPro" id="IPR010895">
    <property type="entry name" value="CHRD"/>
</dbReference>
<gene>
    <name evidence="3" type="ORF">PZE19_24615</name>
</gene>
<keyword evidence="1" id="KW-0732">Signal</keyword>
<name>A0ABT6FHB4_9BACT</name>
<evidence type="ECO:0000313" key="3">
    <source>
        <dbReference type="EMBL" id="MDG3006966.1"/>
    </source>
</evidence>
<sequence>MKPALAPLLALLLVSSAARADFIVTATLTGDQQVPPNASPAVGFAALTYESASGELAYVISFGGLSGDLAAAHIHFGSAGTTGPVILPFVIPPGTGTDGALVGLLTAADFIAAPGGPASFADALVAIQAGETYVNLHTPNFPDGEIRGQLSEFVAVPEPAGLVLLGLGGLAVGALAARRRPAGV</sequence>
<dbReference type="EMBL" id="JARRAG010000002">
    <property type="protein sequence ID" value="MDG3006966.1"/>
    <property type="molecule type" value="Genomic_DNA"/>
</dbReference>
<evidence type="ECO:0000259" key="2">
    <source>
        <dbReference type="PROSITE" id="PS50933"/>
    </source>
</evidence>
<dbReference type="NCBIfam" id="TIGR02595">
    <property type="entry name" value="PEP_CTERM"/>
    <property type="match status" value="1"/>
</dbReference>
<evidence type="ECO:0000256" key="1">
    <source>
        <dbReference type="SAM" id="SignalP"/>
    </source>
</evidence>
<proteinExistence type="predicted"/>
<feature type="domain" description="CHRD" evidence="2">
    <location>
        <begin position="20"/>
        <end position="155"/>
    </location>
</feature>
<reference evidence="3 4" key="1">
    <citation type="submission" date="2023-03" db="EMBL/GenBank/DDBJ databases">
        <title>Paludisphaera mucosa sp. nov. a novel planctomycete from northern fen.</title>
        <authorList>
            <person name="Ivanova A."/>
        </authorList>
    </citation>
    <scope>NUCLEOTIDE SEQUENCE [LARGE SCALE GENOMIC DNA]</scope>
    <source>
        <strain evidence="3 4">Pla2</strain>
    </source>
</reference>
<organism evidence="3 4">
    <name type="scientific">Paludisphaera mucosa</name>
    <dbReference type="NCBI Taxonomy" id="3030827"/>
    <lineage>
        <taxon>Bacteria</taxon>
        <taxon>Pseudomonadati</taxon>
        <taxon>Planctomycetota</taxon>
        <taxon>Planctomycetia</taxon>
        <taxon>Isosphaerales</taxon>
        <taxon>Isosphaeraceae</taxon>
        <taxon>Paludisphaera</taxon>
    </lineage>
</organism>
<dbReference type="RefSeq" id="WP_277863256.1">
    <property type="nucleotide sequence ID" value="NZ_JARRAG010000002.1"/>
</dbReference>